<dbReference type="InterPro" id="IPR027417">
    <property type="entry name" value="P-loop_NTPase"/>
</dbReference>
<evidence type="ECO:0000256" key="2">
    <source>
        <dbReference type="ARBA" id="ARBA00022741"/>
    </source>
</evidence>
<comment type="similarity">
    <text evidence="1">Belongs to the TRAFAC class dynamin-like GTPase superfamily. IRG family.</text>
</comment>
<organism evidence="6 7">
    <name type="scientific">Gekko japonicus</name>
    <name type="common">Schlegel's Japanese gecko</name>
    <dbReference type="NCBI Taxonomy" id="146911"/>
    <lineage>
        <taxon>Eukaryota</taxon>
        <taxon>Metazoa</taxon>
        <taxon>Chordata</taxon>
        <taxon>Craniata</taxon>
        <taxon>Vertebrata</taxon>
        <taxon>Euteleostomi</taxon>
        <taxon>Lepidosauria</taxon>
        <taxon>Squamata</taxon>
        <taxon>Bifurcata</taxon>
        <taxon>Gekkota</taxon>
        <taxon>Gekkonidae</taxon>
        <taxon>Gekkoninae</taxon>
        <taxon>Gekko</taxon>
    </lineage>
</organism>
<dbReference type="InterPro" id="IPR007743">
    <property type="entry name" value="Immunity-related_GTPase-like"/>
</dbReference>
<evidence type="ECO:0000313" key="7">
    <source>
        <dbReference type="RefSeq" id="XP_015284792.1"/>
    </source>
</evidence>
<sequence>MSAREEGNLSELTASGKTTLDIAITGVSGAGKSSLINALRGLSDSDEGAAETGVTQTTMEPMGYPHSNFPDVTIWDLPGIGTPDFTAEEYLERVNYSQYDFFIIVASNRFTVYDIQLSQAIQKMKKRFCYVWSKMDISIKNEKLRPGFNEEATLQKVRKYCFDNLVEAGISSPQIFLVSSWYQKKYDFPLLQRTLENEIKAKETSFKTS</sequence>
<dbReference type="InterPro" id="IPR051515">
    <property type="entry name" value="IRG"/>
</dbReference>
<dbReference type="PROSITE" id="PS51716">
    <property type="entry name" value="G_IRG"/>
    <property type="match status" value="1"/>
</dbReference>
<dbReference type="InterPro" id="IPR030385">
    <property type="entry name" value="G_IRG_dom"/>
</dbReference>
<evidence type="ECO:0000313" key="6">
    <source>
        <dbReference type="Proteomes" id="UP000694871"/>
    </source>
</evidence>
<evidence type="ECO:0000256" key="4">
    <source>
        <dbReference type="ARBA" id="ARBA00023134"/>
    </source>
</evidence>
<evidence type="ECO:0000256" key="3">
    <source>
        <dbReference type="ARBA" id="ARBA00022801"/>
    </source>
</evidence>
<dbReference type="Pfam" id="PF05049">
    <property type="entry name" value="IIGP"/>
    <property type="match status" value="1"/>
</dbReference>
<name>A0ABM1LFQ5_GEKJA</name>
<dbReference type="Gene3D" id="3.40.50.300">
    <property type="entry name" value="P-loop containing nucleotide triphosphate hydrolases"/>
    <property type="match status" value="1"/>
</dbReference>
<accession>A0ABM1LFQ5</accession>
<keyword evidence="4" id="KW-0342">GTP-binding</keyword>
<protein>
    <submittedName>
        <fullName evidence="7">Interferon-inducible GTPase 5-like</fullName>
    </submittedName>
</protein>
<dbReference type="RefSeq" id="XP_015284792.1">
    <property type="nucleotide sequence ID" value="XM_015429306.1"/>
</dbReference>
<feature type="domain" description="IRG-type G" evidence="5">
    <location>
        <begin position="18"/>
        <end position="198"/>
    </location>
</feature>
<proteinExistence type="inferred from homology"/>
<dbReference type="GeneID" id="107125845"/>
<keyword evidence="3" id="KW-0378">Hydrolase</keyword>
<gene>
    <name evidence="7" type="primary">LOC107125845</name>
</gene>
<keyword evidence="6" id="KW-1185">Reference proteome</keyword>
<dbReference type="Proteomes" id="UP000694871">
    <property type="component" value="Unplaced"/>
</dbReference>
<reference evidence="7" key="1">
    <citation type="submission" date="2025-08" db="UniProtKB">
        <authorList>
            <consortium name="RefSeq"/>
        </authorList>
    </citation>
    <scope>IDENTIFICATION</scope>
</reference>
<keyword evidence="2" id="KW-0547">Nucleotide-binding</keyword>
<evidence type="ECO:0000256" key="1">
    <source>
        <dbReference type="ARBA" id="ARBA00005429"/>
    </source>
</evidence>
<dbReference type="PANTHER" id="PTHR32341:SF17">
    <property type="entry name" value="IRG-TYPE G DOMAIN-CONTAINING PROTEIN"/>
    <property type="match status" value="1"/>
</dbReference>
<dbReference type="SUPFAM" id="SSF52540">
    <property type="entry name" value="P-loop containing nucleoside triphosphate hydrolases"/>
    <property type="match status" value="1"/>
</dbReference>
<dbReference type="PANTHER" id="PTHR32341">
    <property type="entry name" value="INTERFERON-INDUCIBLE GTPASE"/>
    <property type="match status" value="1"/>
</dbReference>
<evidence type="ECO:0000259" key="5">
    <source>
        <dbReference type="PROSITE" id="PS51716"/>
    </source>
</evidence>